<keyword evidence="3" id="KW-1185">Reference proteome</keyword>
<name>A0A238VTT7_9FLAO</name>
<dbReference type="Proteomes" id="UP000198412">
    <property type="component" value="Unassembled WGS sequence"/>
</dbReference>
<dbReference type="SUPFAM" id="SSF102588">
    <property type="entry name" value="LmbE-like"/>
    <property type="match status" value="1"/>
</dbReference>
<dbReference type="Gene3D" id="3.40.50.10320">
    <property type="entry name" value="LmbE-like"/>
    <property type="match status" value="1"/>
</dbReference>
<dbReference type="Pfam" id="PF02585">
    <property type="entry name" value="PIG-L"/>
    <property type="match status" value="1"/>
</dbReference>
<evidence type="ECO:0000313" key="2">
    <source>
        <dbReference type="EMBL" id="SNR37750.1"/>
    </source>
</evidence>
<sequence>MKKIVLILFLSFFCISKTFSQAPKKPTSGDIYESIQKLNFLGTVLYIAAHPDDENTRLISYFSNDVKARTGYLSLTRGDGGQNLVGPEIRELLGVIRTQELLAARRIDGGEQFFTRANDFGYSKHPDETLEIWNKDEVLKDVVAVIRKFKPDVIVNRFNHRTPGSTHGHHTSSAMLSFEAFDLAADKNYKTHLDTDALWQPKRMFFNTSWWFYGSQENFDKADKTNLISLEIGTFYKHKGLSNSEIASLSRSQHQSQGFGSTGSRGSQTEFLEFLKGDFPKNKNVFDGIDISWNRVEGGKAIGKLLAKVEQEFDFKNPSASIPELVEAYKLIQNLKDPHWKKLKSEEIKNIIAACAGIYLEAVANNSSTTPNSKNTIKIEAINRSKYPVSLKNVTINPLNIVENKDLKLEENESQQFSLAVEIPSEINSTFPYWLSEKGSLGMYSVTDPNLISRPETPRAISASFNVDFNGTSILFNKEVVYKYNDPVKGEVYKPFEILPEVSASFNEKVFIFSNDNTQKIAIKVKAIKNNVAGKLTFCLPENWKVIPETTDFKLDQKGEEQSFEFEVFPPDNQSEGLITPIVEIGDQAYTNELVEIDYNHIPFQSIIMPSEAKVVRLNIEKKGQVIGYIQGAGDVVPTSLRQIGYTVVELNEDDITPAKLVNFDAIVLGIRAYNTNERTKFYQKHLHNYVANGGTLIVQYNTSHRVKVDEVAPYPIKLSRDRVTDENSEVRIINPNHELLNYPNKILASDFDNWVQERGLYFPNEWDANFEPIISINDKNEAPKNGSLLVAKYGEGNFIYTGLSFFRELPAGVSGAYKLFANMLSVGKNNIEKPLKN</sequence>
<dbReference type="InterPro" id="IPR029062">
    <property type="entry name" value="Class_I_gatase-like"/>
</dbReference>
<dbReference type="GO" id="GO:0016811">
    <property type="term" value="F:hydrolase activity, acting on carbon-nitrogen (but not peptide) bonds, in linear amides"/>
    <property type="evidence" value="ECO:0007669"/>
    <property type="project" value="TreeGrafter"/>
</dbReference>
<dbReference type="PANTHER" id="PTHR12993">
    <property type="entry name" value="N-ACETYLGLUCOSAMINYL-PHOSPHATIDYLINOSITOL DE-N-ACETYLASE-RELATED"/>
    <property type="match status" value="1"/>
</dbReference>
<dbReference type="RefSeq" id="WP_089377322.1">
    <property type="nucleotide sequence ID" value="NZ_FZNX01000001.1"/>
</dbReference>
<accession>A0A238VTT7</accession>
<proteinExistence type="predicted"/>
<reference evidence="3" key="1">
    <citation type="submission" date="2017-06" db="EMBL/GenBank/DDBJ databases">
        <authorList>
            <person name="Varghese N."/>
            <person name="Submissions S."/>
        </authorList>
    </citation>
    <scope>NUCLEOTIDE SEQUENCE [LARGE SCALE GENOMIC DNA]</scope>
    <source>
        <strain evidence="3">DSM 27993</strain>
    </source>
</reference>
<feature type="signal peptide" evidence="1">
    <location>
        <begin position="1"/>
        <end position="20"/>
    </location>
</feature>
<evidence type="ECO:0000313" key="3">
    <source>
        <dbReference type="Proteomes" id="UP000198412"/>
    </source>
</evidence>
<feature type="chain" id="PRO_5012986261" evidence="1">
    <location>
        <begin position="21"/>
        <end position="838"/>
    </location>
</feature>
<dbReference type="InterPro" id="IPR003737">
    <property type="entry name" value="GlcNAc_PI_deacetylase-related"/>
</dbReference>
<gene>
    <name evidence="2" type="ORF">SAMN04488111_1035</name>
</gene>
<dbReference type="InterPro" id="IPR024078">
    <property type="entry name" value="LmbE-like_dom_sf"/>
</dbReference>
<protein>
    <submittedName>
        <fullName evidence="2">GlcNAc-PI de-N-acetylase</fullName>
    </submittedName>
</protein>
<organism evidence="2 3">
    <name type="scientific">Lutibacter flavus</name>
    <dbReference type="NCBI Taxonomy" id="691689"/>
    <lineage>
        <taxon>Bacteria</taxon>
        <taxon>Pseudomonadati</taxon>
        <taxon>Bacteroidota</taxon>
        <taxon>Flavobacteriia</taxon>
        <taxon>Flavobacteriales</taxon>
        <taxon>Flavobacteriaceae</taxon>
        <taxon>Lutibacter</taxon>
    </lineage>
</organism>
<dbReference type="EMBL" id="FZNX01000001">
    <property type="protein sequence ID" value="SNR37750.1"/>
    <property type="molecule type" value="Genomic_DNA"/>
</dbReference>
<dbReference type="PANTHER" id="PTHR12993:SF11">
    <property type="entry name" value="N-ACETYLGLUCOSAMINYL-PHOSPHATIDYLINOSITOL DE-N-ACETYLASE"/>
    <property type="match status" value="1"/>
</dbReference>
<dbReference type="OrthoDB" id="9759749at2"/>
<evidence type="ECO:0000256" key="1">
    <source>
        <dbReference type="SAM" id="SignalP"/>
    </source>
</evidence>
<dbReference type="SUPFAM" id="SSF52317">
    <property type="entry name" value="Class I glutamine amidotransferase-like"/>
    <property type="match status" value="1"/>
</dbReference>
<keyword evidence="1" id="KW-0732">Signal</keyword>
<dbReference type="AlphaFoldDB" id="A0A238VTT7"/>